<evidence type="ECO:0008006" key="4">
    <source>
        <dbReference type="Google" id="ProtNLM"/>
    </source>
</evidence>
<gene>
    <name evidence="2" type="ORF">PUN28_017341</name>
</gene>
<evidence type="ECO:0000313" key="2">
    <source>
        <dbReference type="EMBL" id="KAL0104544.1"/>
    </source>
</evidence>
<sequence length="279" mass="31312">MIPDSCGRVRTGHPAGIPRQDTCQENFAGIERKKTRKDSAALEITARASLGFLPPALTFSFLLANVPFFSAFLPSPSNVLRTVSSLRGTESTCLSSVLVYSHTMNRLALKFFLGILVSPLCRVSTFTSIKPSEKYIWPPSRKPLLRQYSRSTKLHDDCNSVLFRKMVVQKREREKKKKKKKKRKPEVAVIFAPRSLSRRRTSISHYTSLLHHSRRDSLISFISVEAECSREGKKKKKKRNFRSTPRGSFAGSLEGLSSQLRLPSENLSGVGRTGGNGTR</sequence>
<dbReference type="EMBL" id="JADYXP020000020">
    <property type="protein sequence ID" value="KAL0104544.1"/>
    <property type="molecule type" value="Genomic_DNA"/>
</dbReference>
<feature type="compositionally biased region" description="Polar residues" evidence="1">
    <location>
        <begin position="255"/>
        <end position="267"/>
    </location>
</feature>
<evidence type="ECO:0000256" key="1">
    <source>
        <dbReference type="SAM" id="MobiDB-lite"/>
    </source>
</evidence>
<dbReference type="Proteomes" id="UP001430953">
    <property type="component" value="Unassembled WGS sequence"/>
</dbReference>
<evidence type="ECO:0000313" key="3">
    <source>
        <dbReference type="Proteomes" id="UP001430953"/>
    </source>
</evidence>
<protein>
    <recommendedName>
        <fullName evidence="4">Transmembrane protein</fullName>
    </recommendedName>
</protein>
<comment type="caution">
    <text evidence="2">The sequence shown here is derived from an EMBL/GenBank/DDBJ whole genome shotgun (WGS) entry which is preliminary data.</text>
</comment>
<feature type="compositionally biased region" description="Basic residues" evidence="1">
    <location>
        <begin position="232"/>
        <end position="241"/>
    </location>
</feature>
<dbReference type="AlphaFoldDB" id="A0AAW2ELE1"/>
<organism evidence="2 3">
    <name type="scientific">Cardiocondyla obscurior</name>
    <dbReference type="NCBI Taxonomy" id="286306"/>
    <lineage>
        <taxon>Eukaryota</taxon>
        <taxon>Metazoa</taxon>
        <taxon>Ecdysozoa</taxon>
        <taxon>Arthropoda</taxon>
        <taxon>Hexapoda</taxon>
        <taxon>Insecta</taxon>
        <taxon>Pterygota</taxon>
        <taxon>Neoptera</taxon>
        <taxon>Endopterygota</taxon>
        <taxon>Hymenoptera</taxon>
        <taxon>Apocrita</taxon>
        <taxon>Aculeata</taxon>
        <taxon>Formicoidea</taxon>
        <taxon>Formicidae</taxon>
        <taxon>Myrmicinae</taxon>
        <taxon>Cardiocondyla</taxon>
    </lineage>
</organism>
<keyword evidence="3" id="KW-1185">Reference proteome</keyword>
<feature type="region of interest" description="Disordered" evidence="1">
    <location>
        <begin position="232"/>
        <end position="279"/>
    </location>
</feature>
<proteinExistence type="predicted"/>
<accession>A0AAW2ELE1</accession>
<reference evidence="2 3" key="1">
    <citation type="submission" date="2023-03" db="EMBL/GenBank/DDBJ databases">
        <title>High recombination rates correlate with genetic variation in Cardiocondyla obscurior ants.</title>
        <authorList>
            <person name="Errbii M."/>
        </authorList>
    </citation>
    <scope>NUCLEOTIDE SEQUENCE [LARGE SCALE GENOMIC DNA]</scope>
    <source>
        <strain evidence="2">Alpha-2009</strain>
        <tissue evidence="2">Whole body</tissue>
    </source>
</reference>
<name>A0AAW2ELE1_9HYME</name>